<evidence type="ECO:0000256" key="1">
    <source>
        <dbReference type="SAM" id="Coils"/>
    </source>
</evidence>
<accession>A0ABM1TJZ4</accession>
<name>A0ABM1TJZ4_LIMPO</name>
<keyword evidence="1" id="KW-0175">Coiled coil</keyword>
<reference evidence="3" key="1">
    <citation type="submission" date="2025-08" db="UniProtKB">
        <authorList>
            <consortium name="RefSeq"/>
        </authorList>
    </citation>
    <scope>IDENTIFICATION</scope>
    <source>
        <tissue evidence="3">Muscle</tissue>
    </source>
</reference>
<keyword evidence="2" id="KW-1185">Reference proteome</keyword>
<feature type="coiled-coil region" evidence="1">
    <location>
        <begin position="27"/>
        <end position="61"/>
    </location>
</feature>
<evidence type="ECO:0000313" key="3">
    <source>
        <dbReference type="RefSeq" id="XP_022256200.1"/>
    </source>
</evidence>
<sequence length="287" mass="33101">MDQLSRKLGQRSLSQCTAESELPKDSFDTSLSDIDRLKRTIAELKEENSLLRHKIEIKKEQQLKRKVHKNILIAEQSKDNDIETLKKRLLLTKYLCGINISSFTRDICGYNEVEKTSMCQMSGDCNGLKFQTEFQVVEEDRKICRISNLKVAVHEDVTENLDKFTWYQDQNCLQDFLHSYLNYSESYASLNELVALLESRFQESIEVVKKNSRVMVRISKKGANREQLHISWDFLEDQDHGYNCILGSPNIGESEMSTMTEKFQLAVKDVGLKAAILGLIDLFLKTV</sequence>
<evidence type="ECO:0000313" key="2">
    <source>
        <dbReference type="Proteomes" id="UP000694941"/>
    </source>
</evidence>
<protein>
    <submittedName>
        <fullName evidence="3">Uncharacterized protein LOC106471873</fullName>
    </submittedName>
</protein>
<dbReference type="Proteomes" id="UP000694941">
    <property type="component" value="Unplaced"/>
</dbReference>
<dbReference type="RefSeq" id="XP_022256200.1">
    <property type="nucleotide sequence ID" value="XM_022400492.1"/>
</dbReference>
<gene>
    <name evidence="3" type="primary">LOC106471873</name>
</gene>
<proteinExistence type="predicted"/>
<organism evidence="2 3">
    <name type="scientific">Limulus polyphemus</name>
    <name type="common">Atlantic horseshoe crab</name>
    <dbReference type="NCBI Taxonomy" id="6850"/>
    <lineage>
        <taxon>Eukaryota</taxon>
        <taxon>Metazoa</taxon>
        <taxon>Ecdysozoa</taxon>
        <taxon>Arthropoda</taxon>
        <taxon>Chelicerata</taxon>
        <taxon>Merostomata</taxon>
        <taxon>Xiphosura</taxon>
        <taxon>Limulidae</taxon>
        <taxon>Limulus</taxon>
    </lineage>
</organism>
<dbReference type="GeneID" id="106471873"/>